<dbReference type="SUPFAM" id="SSF53474">
    <property type="entry name" value="alpha/beta-Hydrolases"/>
    <property type="match status" value="1"/>
</dbReference>
<dbReference type="Gene3D" id="3.40.50.1820">
    <property type="entry name" value="alpha/beta hydrolase"/>
    <property type="match status" value="1"/>
</dbReference>
<dbReference type="AlphaFoldDB" id="A0A429ZK23"/>
<dbReference type="GO" id="GO:0016787">
    <property type="term" value="F:hydrolase activity"/>
    <property type="evidence" value="ECO:0007669"/>
    <property type="project" value="InterPro"/>
</dbReference>
<protein>
    <recommendedName>
        <fullName evidence="3">Hydrolase</fullName>
    </recommendedName>
</protein>
<organism evidence="1 2">
    <name type="scientific">Vagococcus salmoninarum</name>
    <dbReference type="NCBI Taxonomy" id="2739"/>
    <lineage>
        <taxon>Bacteria</taxon>
        <taxon>Bacillati</taxon>
        <taxon>Bacillota</taxon>
        <taxon>Bacilli</taxon>
        <taxon>Lactobacillales</taxon>
        <taxon>Enterococcaceae</taxon>
        <taxon>Vagococcus</taxon>
    </lineage>
</organism>
<dbReference type="PANTHER" id="PTHR15394">
    <property type="entry name" value="SERINE HYDROLASE RBBP9"/>
    <property type="match status" value="1"/>
</dbReference>
<dbReference type="PANTHER" id="PTHR15394:SF3">
    <property type="entry name" value="SERINE HYDROLASE RBBP9"/>
    <property type="match status" value="1"/>
</dbReference>
<dbReference type="InterPro" id="IPR029058">
    <property type="entry name" value="AB_hydrolase_fold"/>
</dbReference>
<dbReference type="Pfam" id="PF06821">
    <property type="entry name" value="Ser_hydrolase"/>
    <property type="match status" value="1"/>
</dbReference>
<dbReference type="Proteomes" id="UP000287239">
    <property type="component" value="Unassembled WGS sequence"/>
</dbReference>
<dbReference type="OrthoDB" id="9804993at2"/>
<evidence type="ECO:0008006" key="3">
    <source>
        <dbReference type="Google" id="ProtNLM"/>
    </source>
</evidence>
<dbReference type="RefSeq" id="WP_126781186.1">
    <property type="nucleotide sequence ID" value="NZ_CAUQJP010000041.1"/>
</dbReference>
<accession>A0A429ZK23</accession>
<keyword evidence="2" id="KW-1185">Reference proteome</keyword>
<dbReference type="GeneID" id="98568945"/>
<gene>
    <name evidence="1" type="ORF">CBF35_11215</name>
</gene>
<dbReference type="InterPro" id="IPR010662">
    <property type="entry name" value="RBBP9/YdeN"/>
</dbReference>
<evidence type="ECO:0000313" key="1">
    <source>
        <dbReference type="EMBL" id="RST94016.1"/>
    </source>
</evidence>
<sequence>MPQIYLIHGYNSYQDSHWFPWLQNELAKVKLSSHFIQLPEPGNPQKDQWLKTLATQLPELNEGTYFVAHSLGCLTLLTYLSQLPKPVKIGGVILVAGFKESIPAMPELDQFIGEPLALDQLVDSISYRCVISAADDEIVPTEASQRLAQELQADFQQLPTGGHFLAEEGIDQLPALLKLLLKIKALTQGVEK</sequence>
<proteinExistence type="predicted"/>
<dbReference type="EMBL" id="NGJU01000017">
    <property type="protein sequence ID" value="RST94016.1"/>
    <property type="molecule type" value="Genomic_DNA"/>
</dbReference>
<reference evidence="1 2" key="1">
    <citation type="submission" date="2017-05" db="EMBL/GenBank/DDBJ databases">
        <title>Vagococcus spp. assemblies.</title>
        <authorList>
            <person name="Gulvik C.A."/>
        </authorList>
    </citation>
    <scope>NUCLEOTIDE SEQUENCE [LARGE SCALE GENOMIC DNA]</scope>
    <source>
        <strain evidence="1 2">NCFB 2777</strain>
    </source>
</reference>
<comment type="caution">
    <text evidence="1">The sequence shown here is derived from an EMBL/GenBank/DDBJ whole genome shotgun (WGS) entry which is preliminary data.</text>
</comment>
<name>A0A429ZK23_9ENTE</name>
<evidence type="ECO:0000313" key="2">
    <source>
        <dbReference type="Proteomes" id="UP000287239"/>
    </source>
</evidence>